<reference evidence="1" key="1">
    <citation type="submission" date="2014-11" db="EMBL/GenBank/DDBJ databases">
        <authorList>
            <person name="Amaro Gonzalez C."/>
        </authorList>
    </citation>
    <scope>NUCLEOTIDE SEQUENCE</scope>
</reference>
<reference evidence="1" key="2">
    <citation type="journal article" date="2015" name="Fish Shellfish Immunol.">
        <title>Early steps in the European eel (Anguilla anguilla)-Vibrio vulnificus interaction in the gills: Role of the RtxA13 toxin.</title>
        <authorList>
            <person name="Callol A."/>
            <person name="Pajuelo D."/>
            <person name="Ebbesson L."/>
            <person name="Teles M."/>
            <person name="MacKenzie S."/>
            <person name="Amaro C."/>
        </authorList>
    </citation>
    <scope>NUCLEOTIDE SEQUENCE</scope>
</reference>
<dbReference type="EMBL" id="GBXM01012303">
    <property type="protein sequence ID" value="JAH96274.1"/>
    <property type="molecule type" value="Transcribed_RNA"/>
</dbReference>
<sequence>MEASRTKSLTKYKKSCIYIFFFFQEKDTWSYQIIYQSLKKSLANSVKTINLTI</sequence>
<protein>
    <submittedName>
        <fullName evidence="1">Uncharacterized protein</fullName>
    </submittedName>
</protein>
<organism evidence="1">
    <name type="scientific">Anguilla anguilla</name>
    <name type="common">European freshwater eel</name>
    <name type="synonym">Muraena anguilla</name>
    <dbReference type="NCBI Taxonomy" id="7936"/>
    <lineage>
        <taxon>Eukaryota</taxon>
        <taxon>Metazoa</taxon>
        <taxon>Chordata</taxon>
        <taxon>Craniata</taxon>
        <taxon>Vertebrata</taxon>
        <taxon>Euteleostomi</taxon>
        <taxon>Actinopterygii</taxon>
        <taxon>Neopterygii</taxon>
        <taxon>Teleostei</taxon>
        <taxon>Anguilliformes</taxon>
        <taxon>Anguillidae</taxon>
        <taxon>Anguilla</taxon>
    </lineage>
</organism>
<accession>A0A0E9X136</accession>
<name>A0A0E9X136_ANGAN</name>
<dbReference type="AlphaFoldDB" id="A0A0E9X136"/>
<proteinExistence type="predicted"/>
<evidence type="ECO:0000313" key="1">
    <source>
        <dbReference type="EMBL" id="JAH96274.1"/>
    </source>
</evidence>